<sequence length="393" mass="44383">MPKKLIIFITVIIIILLSFAVYKINRLYQKVYSPKQTETKKNKDTISLLLLGYGGGTHEGTYLTDSMMIFQVNIKTKKALILSVPRDLWVKLPTESGDAFYSKINAVYTIGLAKKDFYPDLKESYRGDGKLLKFVLESVTGIEIDNYLAVDFTGFVKAVDAIGGVTINIDKPFVDERYPIEGKEAELCGKDSQFKEIAPFLQPGYNPTDRDNLLKNNAELLTLLTNATDSPELAFPCRYERLEFKKGRQFMNGKTALKFVRSRYSQENGGDFNRAHRQQLFVTAIKQKLLSLNSITKFFPLLESLSDHVATDFAISEIQKILKTIGDLRSYEVKNTILSEDNYLINGMSDDGQYILIPKEGIDQWKNLKVGIGDYINDITPAPTATSSESLKR</sequence>
<proteinExistence type="inferred from homology"/>
<comment type="caution">
    <text evidence="3">The sequence shown here is derived from an EMBL/GenBank/DDBJ whole genome shotgun (WGS) entry which is preliminary data.</text>
</comment>
<dbReference type="Gene3D" id="3.40.630.190">
    <property type="entry name" value="LCP protein"/>
    <property type="match status" value="1"/>
</dbReference>
<name>A0A1J5HRI8_9BACT</name>
<gene>
    <name evidence="3" type="ORF">AUK04_04355</name>
</gene>
<dbReference type="EMBL" id="MNZM01000108">
    <property type="protein sequence ID" value="OIP82638.1"/>
    <property type="molecule type" value="Genomic_DNA"/>
</dbReference>
<dbReference type="Pfam" id="PF03816">
    <property type="entry name" value="LytR_cpsA_psr"/>
    <property type="match status" value="1"/>
</dbReference>
<evidence type="ECO:0000259" key="2">
    <source>
        <dbReference type="Pfam" id="PF03816"/>
    </source>
</evidence>
<comment type="similarity">
    <text evidence="1">Belongs to the LytR/CpsA/Psr (LCP) family.</text>
</comment>
<feature type="domain" description="Cell envelope-related transcriptional attenuator" evidence="2">
    <location>
        <begin position="64"/>
        <end position="290"/>
    </location>
</feature>
<evidence type="ECO:0000313" key="4">
    <source>
        <dbReference type="Proteomes" id="UP000183758"/>
    </source>
</evidence>
<dbReference type="Proteomes" id="UP000183758">
    <property type="component" value="Unassembled WGS sequence"/>
</dbReference>
<reference evidence="3 4" key="1">
    <citation type="journal article" date="2016" name="Environ. Microbiol.">
        <title>Genomic resolution of a cold subsurface aquifer community provides metabolic insights for novel microbes adapted to high CO concentrations.</title>
        <authorList>
            <person name="Probst A.J."/>
            <person name="Castelle C.J."/>
            <person name="Singh A."/>
            <person name="Brown C.T."/>
            <person name="Anantharaman K."/>
            <person name="Sharon I."/>
            <person name="Hug L.A."/>
            <person name="Burstein D."/>
            <person name="Emerson J.B."/>
            <person name="Thomas B.C."/>
            <person name="Banfield J.F."/>
        </authorList>
    </citation>
    <scope>NUCLEOTIDE SEQUENCE [LARGE SCALE GENOMIC DNA]</scope>
    <source>
        <strain evidence="3">CG2_30_33_16</strain>
    </source>
</reference>
<evidence type="ECO:0000313" key="3">
    <source>
        <dbReference type="EMBL" id="OIP82638.1"/>
    </source>
</evidence>
<dbReference type="PANTHER" id="PTHR33392:SF6">
    <property type="entry name" value="POLYISOPRENYL-TEICHOIC ACID--PEPTIDOGLYCAN TEICHOIC ACID TRANSFERASE TAGU"/>
    <property type="match status" value="1"/>
</dbReference>
<protein>
    <recommendedName>
        <fullName evidence="2">Cell envelope-related transcriptional attenuator domain-containing protein</fullName>
    </recommendedName>
</protein>
<dbReference type="InterPro" id="IPR050922">
    <property type="entry name" value="LytR/CpsA/Psr_CW_biosynth"/>
</dbReference>
<accession>A0A1J5HRI8</accession>
<dbReference type="AlphaFoldDB" id="A0A1J5HRI8"/>
<dbReference type="PANTHER" id="PTHR33392">
    <property type="entry name" value="POLYISOPRENYL-TEICHOIC ACID--PEPTIDOGLYCAN TEICHOIC ACID TRANSFERASE TAGU"/>
    <property type="match status" value="1"/>
</dbReference>
<dbReference type="InterPro" id="IPR004474">
    <property type="entry name" value="LytR_CpsA_psr"/>
</dbReference>
<evidence type="ECO:0000256" key="1">
    <source>
        <dbReference type="ARBA" id="ARBA00006068"/>
    </source>
</evidence>
<organism evidence="3 4">
    <name type="scientific">Candidatus Roizmanbacteria bacterium CG2_30_33_16</name>
    <dbReference type="NCBI Taxonomy" id="1805340"/>
    <lineage>
        <taxon>Bacteria</taxon>
        <taxon>Candidatus Roizmaniibacteriota</taxon>
    </lineage>
</organism>